<proteinExistence type="predicted"/>
<organism evidence="2">
    <name type="scientific">Spironucleus salmonicida</name>
    <dbReference type="NCBI Taxonomy" id="348837"/>
    <lineage>
        <taxon>Eukaryota</taxon>
        <taxon>Metamonada</taxon>
        <taxon>Diplomonadida</taxon>
        <taxon>Hexamitidae</taxon>
        <taxon>Hexamitinae</taxon>
        <taxon>Spironucleus</taxon>
    </lineage>
</organism>
<name>V6LM34_9EUKA</name>
<dbReference type="OrthoDB" id="10252499at2759"/>
<feature type="transmembrane region" description="Helical" evidence="1">
    <location>
        <begin position="159"/>
        <end position="178"/>
    </location>
</feature>
<dbReference type="EMBL" id="KI546167">
    <property type="protein sequence ID" value="EST41769.1"/>
    <property type="molecule type" value="Genomic_DNA"/>
</dbReference>
<keyword evidence="1" id="KW-0472">Membrane</keyword>
<reference evidence="2 3" key="1">
    <citation type="journal article" date="2014" name="PLoS Genet.">
        <title>The Genome of Spironucleus salmonicida Highlights a Fish Pathogen Adapted to Fluctuating Environments.</title>
        <authorList>
            <person name="Xu F."/>
            <person name="Jerlstrom-Hultqvist J."/>
            <person name="Einarsson E."/>
            <person name="Astvaldsson A."/>
            <person name="Svard S.G."/>
            <person name="Andersson J.O."/>
        </authorList>
    </citation>
    <scope>NUCLEOTIDE SEQUENCE</scope>
    <source>
        <strain evidence="3">ATCC 50377</strain>
    </source>
</reference>
<dbReference type="EMBL" id="AUWU02000005">
    <property type="protein sequence ID" value="KAH0573234.1"/>
    <property type="molecule type" value="Genomic_DNA"/>
</dbReference>
<gene>
    <name evidence="2" type="ORF">SS50377_18602</name>
    <name evidence="3" type="ORF">SS50377_25354</name>
</gene>
<evidence type="ECO:0000256" key="1">
    <source>
        <dbReference type="SAM" id="Phobius"/>
    </source>
</evidence>
<keyword evidence="4" id="KW-1185">Reference proteome</keyword>
<feature type="transmembrane region" description="Helical" evidence="1">
    <location>
        <begin position="104"/>
        <end position="125"/>
    </location>
</feature>
<keyword evidence="1 2" id="KW-0812">Transmembrane</keyword>
<dbReference type="AlphaFoldDB" id="V6LM34"/>
<reference evidence="3" key="2">
    <citation type="submission" date="2020-12" db="EMBL/GenBank/DDBJ databases">
        <title>New Spironucleus salmonicida genome in near-complete chromosomes.</title>
        <authorList>
            <person name="Xu F."/>
            <person name="Kurt Z."/>
            <person name="Jimenez-Gonzalez A."/>
            <person name="Astvaldsson A."/>
            <person name="Andersson J.O."/>
            <person name="Svard S.G."/>
        </authorList>
    </citation>
    <scope>NUCLEOTIDE SEQUENCE</scope>
    <source>
        <strain evidence="3">ATCC 50377</strain>
    </source>
</reference>
<dbReference type="VEuPathDB" id="GiardiaDB:SS50377_25354"/>
<feature type="transmembrane region" description="Helical" evidence="1">
    <location>
        <begin position="184"/>
        <end position="203"/>
    </location>
</feature>
<evidence type="ECO:0000313" key="3">
    <source>
        <dbReference type="EMBL" id="KAH0573234.1"/>
    </source>
</evidence>
<dbReference type="Proteomes" id="UP000018208">
    <property type="component" value="Unassembled WGS sequence"/>
</dbReference>
<evidence type="ECO:0000313" key="2">
    <source>
        <dbReference type="EMBL" id="EST41769.1"/>
    </source>
</evidence>
<protein>
    <submittedName>
        <fullName evidence="2">Transmembrane domain-containing protein</fullName>
    </submittedName>
</protein>
<feature type="transmembrane region" description="Helical" evidence="1">
    <location>
        <begin position="131"/>
        <end position="152"/>
    </location>
</feature>
<keyword evidence="1" id="KW-1133">Transmembrane helix</keyword>
<evidence type="ECO:0000313" key="4">
    <source>
        <dbReference type="Proteomes" id="UP000018208"/>
    </source>
</evidence>
<sequence length="204" mass="22966">MSYLVNASDFAPPVEEKPQPAKQVAQQFHFDAEASQSPQQNEIDLRNNPILQELGVDFSLIGKKLLGILPFFKLTQDVASAPEMILALPVLMILFCFSKAVPQFFGSLFYGSVIFRIFILFLTQGQKSVEFYGVFSVLVYGSVPIAISWIFTRFLGGHIYSLVGGFLGCFSISKQFMYGWDLDRVLIGLYAVVISWFWVLFAFV</sequence>
<accession>V6LM34</accession>